<dbReference type="PANTHER" id="PTHR30231">
    <property type="entry name" value="DNA POLYMERASE III SUBUNIT EPSILON"/>
    <property type="match status" value="1"/>
</dbReference>
<organism evidence="4 5">
    <name type="scientific">Kistimonas scapharcae</name>
    <dbReference type="NCBI Taxonomy" id="1036133"/>
    <lineage>
        <taxon>Bacteria</taxon>
        <taxon>Pseudomonadati</taxon>
        <taxon>Pseudomonadota</taxon>
        <taxon>Gammaproteobacteria</taxon>
        <taxon>Oceanospirillales</taxon>
        <taxon>Endozoicomonadaceae</taxon>
        <taxon>Kistimonas</taxon>
    </lineage>
</organism>
<accession>A0ABP8UW76</accession>
<dbReference type="Proteomes" id="UP001500604">
    <property type="component" value="Unassembled WGS sequence"/>
</dbReference>
<keyword evidence="2" id="KW-0269">Exonuclease</keyword>
<evidence type="ECO:0000313" key="5">
    <source>
        <dbReference type="Proteomes" id="UP001500604"/>
    </source>
</evidence>
<reference evidence="5" key="1">
    <citation type="journal article" date="2019" name="Int. J. Syst. Evol. Microbiol.">
        <title>The Global Catalogue of Microorganisms (GCM) 10K type strain sequencing project: providing services to taxonomists for standard genome sequencing and annotation.</title>
        <authorList>
            <consortium name="The Broad Institute Genomics Platform"/>
            <consortium name="The Broad Institute Genome Sequencing Center for Infectious Disease"/>
            <person name="Wu L."/>
            <person name="Ma J."/>
        </authorList>
    </citation>
    <scope>NUCLEOTIDE SEQUENCE [LARGE SCALE GENOMIC DNA]</scope>
    <source>
        <strain evidence="5">JCM 17805</strain>
    </source>
</reference>
<evidence type="ECO:0000259" key="3">
    <source>
        <dbReference type="SMART" id="SM00479"/>
    </source>
</evidence>
<dbReference type="CDD" id="cd06127">
    <property type="entry name" value="DEDDh"/>
    <property type="match status" value="1"/>
</dbReference>
<evidence type="ECO:0000313" key="4">
    <source>
        <dbReference type="EMBL" id="GAA4648090.1"/>
    </source>
</evidence>
<dbReference type="SUPFAM" id="SSF53098">
    <property type="entry name" value="Ribonuclease H-like"/>
    <property type="match status" value="1"/>
</dbReference>
<dbReference type="InterPro" id="IPR013520">
    <property type="entry name" value="Ribonucl_H"/>
</dbReference>
<dbReference type="Pfam" id="PF00929">
    <property type="entry name" value="RNase_T"/>
    <property type="match status" value="1"/>
</dbReference>
<protein>
    <recommendedName>
        <fullName evidence="3">Exonuclease domain-containing protein</fullName>
    </recommendedName>
</protein>
<dbReference type="PANTHER" id="PTHR30231:SF37">
    <property type="entry name" value="EXODEOXYRIBONUCLEASE 10"/>
    <property type="match status" value="1"/>
</dbReference>
<gene>
    <name evidence="4" type="ORF">GCM10023116_03540</name>
</gene>
<proteinExistence type="predicted"/>
<evidence type="ECO:0000256" key="2">
    <source>
        <dbReference type="ARBA" id="ARBA00022839"/>
    </source>
</evidence>
<name>A0ABP8UW76_9GAMM</name>
<keyword evidence="2" id="KW-0378">Hydrolase</keyword>
<dbReference type="InterPro" id="IPR012337">
    <property type="entry name" value="RNaseH-like_sf"/>
</dbReference>
<comment type="caution">
    <text evidence="4">The sequence shown here is derived from an EMBL/GenBank/DDBJ whole genome shotgun (WGS) entry which is preliminary data.</text>
</comment>
<dbReference type="Gene3D" id="3.30.420.10">
    <property type="entry name" value="Ribonuclease H-like superfamily/Ribonuclease H"/>
    <property type="match status" value="1"/>
</dbReference>
<dbReference type="InterPro" id="IPR036397">
    <property type="entry name" value="RNaseH_sf"/>
</dbReference>
<dbReference type="SMART" id="SM00479">
    <property type="entry name" value="EXOIII"/>
    <property type="match status" value="1"/>
</dbReference>
<evidence type="ECO:0000256" key="1">
    <source>
        <dbReference type="ARBA" id="ARBA00022722"/>
    </source>
</evidence>
<sequence length="160" mass="17858">MVLDLETTGFSHHKNKIIEVAAIKVRNLKPVDHMSHLVRLPDNEQVPPFIQELTGITDHMLETDGVDISTAITSLSAFIQNETLIIHNAPFDTRFLKVHMPLPNPVICSLALARQVLPHMESHSLSFLKGCLGSEVRESHRALADCYAVIDVIRACKKMC</sequence>
<feature type="domain" description="Exonuclease" evidence="3">
    <location>
        <begin position="1"/>
        <end position="159"/>
    </location>
</feature>
<dbReference type="EMBL" id="BAABFL010000025">
    <property type="protein sequence ID" value="GAA4648090.1"/>
    <property type="molecule type" value="Genomic_DNA"/>
</dbReference>
<keyword evidence="5" id="KW-1185">Reference proteome</keyword>
<keyword evidence="1" id="KW-0540">Nuclease</keyword>